<dbReference type="OrthoDB" id="7989071at2"/>
<evidence type="ECO:0000256" key="1">
    <source>
        <dbReference type="ARBA" id="ARBA00023015"/>
    </source>
</evidence>
<evidence type="ECO:0000259" key="4">
    <source>
        <dbReference type="PROSITE" id="PS50949"/>
    </source>
</evidence>
<dbReference type="RefSeq" id="WP_064230957.1">
    <property type="nucleotide sequence ID" value="NZ_LVZK01000001.1"/>
</dbReference>
<evidence type="ECO:0000256" key="3">
    <source>
        <dbReference type="ARBA" id="ARBA00023163"/>
    </source>
</evidence>
<dbReference type="Pfam" id="PF07729">
    <property type="entry name" value="FCD"/>
    <property type="match status" value="1"/>
</dbReference>
<dbReference type="Gene3D" id="1.20.120.530">
    <property type="entry name" value="GntR ligand-binding domain-like"/>
    <property type="match status" value="1"/>
</dbReference>
<keyword evidence="6" id="KW-1185">Reference proteome</keyword>
<dbReference type="EMBL" id="LVZK01000001">
    <property type="protein sequence ID" value="OAP86060.1"/>
    <property type="molecule type" value="Genomic_DNA"/>
</dbReference>
<dbReference type="InterPro" id="IPR000524">
    <property type="entry name" value="Tscrpt_reg_HTH_GntR"/>
</dbReference>
<dbReference type="GO" id="GO:0003700">
    <property type="term" value="F:DNA-binding transcription factor activity"/>
    <property type="evidence" value="ECO:0007669"/>
    <property type="project" value="InterPro"/>
</dbReference>
<name>A0A179B3L8_9ACTO</name>
<keyword evidence="3" id="KW-0804">Transcription</keyword>
<evidence type="ECO:0000313" key="5">
    <source>
        <dbReference type="EMBL" id="OAP86060.1"/>
    </source>
</evidence>
<dbReference type="Pfam" id="PF00392">
    <property type="entry name" value="GntR"/>
    <property type="match status" value="1"/>
</dbReference>
<dbReference type="SUPFAM" id="SSF46785">
    <property type="entry name" value="Winged helix' DNA-binding domain"/>
    <property type="match status" value="1"/>
</dbReference>
<dbReference type="InterPro" id="IPR008920">
    <property type="entry name" value="TF_FadR/GntR_C"/>
</dbReference>
<dbReference type="InterPro" id="IPR036388">
    <property type="entry name" value="WH-like_DNA-bd_sf"/>
</dbReference>
<reference evidence="5 6" key="1">
    <citation type="submission" date="2016-04" db="EMBL/GenBank/DDBJ databases">
        <title>Peptidophaga gingivicola gen. nov., sp. nov., isolated from human subgingival plaque.</title>
        <authorList>
            <person name="Beall C.J."/>
            <person name="Mokrzan E.M."/>
            <person name="Griffen A.L."/>
            <person name="Leys E.J."/>
        </authorList>
    </citation>
    <scope>NUCLEOTIDE SEQUENCE [LARGE SCALE GENOMIC DNA]</scope>
    <source>
        <strain evidence="5 6">BA112</strain>
    </source>
</reference>
<dbReference type="PANTHER" id="PTHR43537:SF44">
    <property type="entry name" value="GNTR FAMILY REGULATORY PROTEIN"/>
    <property type="match status" value="1"/>
</dbReference>
<dbReference type="STRING" id="1823756.A4H34_02470"/>
<dbReference type="GO" id="GO:0003677">
    <property type="term" value="F:DNA binding"/>
    <property type="evidence" value="ECO:0007669"/>
    <property type="project" value="UniProtKB-KW"/>
</dbReference>
<dbReference type="PROSITE" id="PS50949">
    <property type="entry name" value="HTH_GNTR"/>
    <property type="match status" value="1"/>
</dbReference>
<keyword evidence="1" id="KW-0805">Transcription regulation</keyword>
<dbReference type="InterPro" id="IPR011711">
    <property type="entry name" value="GntR_C"/>
</dbReference>
<dbReference type="PRINTS" id="PR00035">
    <property type="entry name" value="HTHGNTR"/>
</dbReference>
<dbReference type="PANTHER" id="PTHR43537">
    <property type="entry name" value="TRANSCRIPTIONAL REGULATOR, GNTR FAMILY"/>
    <property type="match status" value="1"/>
</dbReference>
<proteinExistence type="predicted"/>
<sequence length="265" mass="28475">MMSDKFLQQIIAESSDIFQDPRGESAAATPFVNRSTATMQAVRAYILSHDLQPGSPLPTEAVLCAELGVSRSSVREALRKLEALDIVRVHQGRGTFVGDMSLRPLVDTLILRSSLTSGSGADSLADVVALRKYLDLGISADVVAALKGTENPVLHAAVSAMDEKAAAGERYLEEDATFHSGILDAVGNSIAKQMVSALWLVHMAVIPDLAEHIEAGLEATARAHRAILDAAEAGDLKGYRKAVRAHYRPLEEILARRRTAESQPE</sequence>
<gene>
    <name evidence="5" type="ORF">A4H34_02470</name>
</gene>
<organism evidence="5 6">
    <name type="scientific">Peptidiphaga gingivicola</name>
    <dbReference type="NCBI Taxonomy" id="2741497"/>
    <lineage>
        <taxon>Bacteria</taxon>
        <taxon>Bacillati</taxon>
        <taxon>Actinomycetota</taxon>
        <taxon>Actinomycetes</taxon>
        <taxon>Actinomycetales</taxon>
        <taxon>Actinomycetaceae</taxon>
        <taxon>Peptidiphaga</taxon>
    </lineage>
</organism>
<dbReference type="SUPFAM" id="SSF48008">
    <property type="entry name" value="GntR ligand-binding domain-like"/>
    <property type="match status" value="1"/>
</dbReference>
<feature type="domain" description="HTH gntR-type" evidence="4">
    <location>
        <begin position="32"/>
        <end position="100"/>
    </location>
</feature>
<dbReference type="SMART" id="SM00345">
    <property type="entry name" value="HTH_GNTR"/>
    <property type="match status" value="1"/>
</dbReference>
<accession>A0A179B3L8</accession>
<evidence type="ECO:0000313" key="6">
    <source>
        <dbReference type="Proteomes" id="UP000078368"/>
    </source>
</evidence>
<protein>
    <submittedName>
        <fullName evidence="5">GntR family transcriptional regulator</fullName>
    </submittedName>
</protein>
<dbReference type="AlphaFoldDB" id="A0A179B3L8"/>
<dbReference type="InterPro" id="IPR036390">
    <property type="entry name" value="WH_DNA-bd_sf"/>
</dbReference>
<dbReference type="Proteomes" id="UP000078368">
    <property type="component" value="Unassembled WGS sequence"/>
</dbReference>
<dbReference type="CDD" id="cd07377">
    <property type="entry name" value="WHTH_GntR"/>
    <property type="match status" value="1"/>
</dbReference>
<keyword evidence="2" id="KW-0238">DNA-binding</keyword>
<dbReference type="SMART" id="SM00895">
    <property type="entry name" value="FCD"/>
    <property type="match status" value="1"/>
</dbReference>
<evidence type="ECO:0000256" key="2">
    <source>
        <dbReference type="ARBA" id="ARBA00023125"/>
    </source>
</evidence>
<dbReference type="Gene3D" id="1.10.10.10">
    <property type="entry name" value="Winged helix-like DNA-binding domain superfamily/Winged helix DNA-binding domain"/>
    <property type="match status" value="1"/>
</dbReference>
<comment type="caution">
    <text evidence="5">The sequence shown here is derived from an EMBL/GenBank/DDBJ whole genome shotgun (WGS) entry which is preliminary data.</text>
</comment>